<dbReference type="Gene3D" id="3.10.450.50">
    <property type="match status" value="1"/>
</dbReference>
<dbReference type="InterPro" id="IPR032710">
    <property type="entry name" value="NTF2-like_dom_sf"/>
</dbReference>
<feature type="transmembrane region" description="Helical" evidence="2">
    <location>
        <begin position="12"/>
        <end position="34"/>
    </location>
</feature>
<feature type="region of interest" description="Disordered" evidence="1">
    <location>
        <begin position="151"/>
        <end position="218"/>
    </location>
</feature>
<evidence type="ECO:0000313" key="5">
    <source>
        <dbReference type="EMBL" id="MEX6633405.1"/>
    </source>
</evidence>
<reference evidence="5 6" key="1">
    <citation type="submission" date="2024-05" db="EMBL/GenBank/DDBJ databases">
        <title>Three bacterial strains, DH-69, EH-24, and ECK-19 isolated from coastal sediments.</title>
        <authorList>
            <person name="Ye Y.-Q."/>
            <person name="Du Z.-J."/>
        </authorList>
    </citation>
    <scope>NUCLEOTIDE SEQUENCE [LARGE SCALE GENOMIC DNA]</scope>
    <source>
        <strain evidence="5 6">ECK-19</strain>
    </source>
</reference>
<organism evidence="5 6">
    <name type="scientific">Hyphococcus lacteus</name>
    <dbReference type="NCBI Taxonomy" id="3143536"/>
    <lineage>
        <taxon>Bacteria</taxon>
        <taxon>Pseudomonadati</taxon>
        <taxon>Pseudomonadota</taxon>
        <taxon>Alphaproteobacteria</taxon>
        <taxon>Parvularculales</taxon>
        <taxon>Parvularculaceae</taxon>
        <taxon>Hyphococcus</taxon>
    </lineage>
</organism>
<feature type="compositionally biased region" description="Polar residues" evidence="1">
    <location>
        <begin position="168"/>
        <end position="177"/>
    </location>
</feature>
<accession>A0ABV3Z3P2</accession>
<dbReference type="InterPro" id="IPR019251">
    <property type="entry name" value="DUF2231_TM"/>
</dbReference>
<feature type="domain" description="DUF2231" evidence="3">
    <location>
        <begin position="8"/>
        <end position="145"/>
    </location>
</feature>
<feature type="domain" description="SnoaL-like" evidence="4">
    <location>
        <begin position="223"/>
        <end position="339"/>
    </location>
</feature>
<name>A0ABV3Z3P2_9PROT</name>
<feature type="compositionally biased region" description="Basic and acidic residues" evidence="1">
    <location>
        <begin position="153"/>
        <end position="167"/>
    </location>
</feature>
<gene>
    <name evidence="5" type="ORF">ABFZ84_07560</name>
</gene>
<sequence>MENIIEPNIHPILVHFAYALSITAFISYALASFVRDGKWRETLRPAADWMLAFGALAIIGTIAAGLQAYYTVAHDGPSHAAMTVHRNWAIPSGLAILLLALWRWKNRARAASTLFIALLATAALALTVTAWWGGKIVYGYGLGVKSMPVVTGEGHDHEHAPGQEHSDNANARPSGNHDNSDGHHDETTGGESGDSGHDNSDGHHDDDTAASTVSPVVDAGSPEAVVQAYGTALRAGDKVALRALLAPDVIIAEGGGAERSFEEYAGHHMSADMAFTAAVEFTLKKRDVITSDDLATVISESQVHGTFRDQTIHSRMMETIVLNRNEDQWKIVHIHWSSTPITGEHEH</sequence>
<protein>
    <submittedName>
        <fullName evidence="5">DUF2231 domain-containing protein</fullName>
    </submittedName>
</protein>
<feature type="transmembrane region" description="Helical" evidence="2">
    <location>
        <begin position="46"/>
        <end position="68"/>
    </location>
</feature>
<keyword evidence="2" id="KW-1133">Transmembrane helix</keyword>
<keyword evidence="2" id="KW-0812">Transmembrane</keyword>
<feature type="compositionally biased region" description="Basic and acidic residues" evidence="1">
    <location>
        <begin position="194"/>
        <end position="207"/>
    </location>
</feature>
<evidence type="ECO:0000256" key="1">
    <source>
        <dbReference type="SAM" id="MobiDB-lite"/>
    </source>
</evidence>
<keyword evidence="6" id="KW-1185">Reference proteome</keyword>
<dbReference type="Pfam" id="PF09990">
    <property type="entry name" value="DUF2231"/>
    <property type="match status" value="1"/>
</dbReference>
<feature type="transmembrane region" description="Helical" evidence="2">
    <location>
        <begin position="111"/>
        <end position="132"/>
    </location>
</feature>
<dbReference type="SUPFAM" id="SSF54427">
    <property type="entry name" value="NTF2-like"/>
    <property type="match status" value="1"/>
</dbReference>
<proteinExistence type="predicted"/>
<dbReference type="Pfam" id="PF13474">
    <property type="entry name" value="SnoaL_3"/>
    <property type="match status" value="1"/>
</dbReference>
<dbReference type="EMBL" id="JBEHZE010000001">
    <property type="protein sequence ID" value="MEX6633405.1"/>
    <property type="molecule type" value="Genomic_DNA"/>
</dbReference>
<keyword evidence="2" id="KW-0472">Membrane</keyword>
<dbReference type="RefSeq" id="WP_369313363.1">
    <property type="nucleotide sequence ID" value="NZ_JBEHZE010000001.1"/>
</dbReference>
<dbReference type="InterPro" id="IPR037401">
    <property type="entry name" value="SnoaL-like"/>
</dbReference>
<feature type="compositionally biased region" description="Basic and acidic residues" evidence="1">
    <location>
        <begin position="178"/>
        <end position="187"/>
    </location>
</feature>
<dbReference type="Proteomes" id="UP001560685">
    <property type="component" value="Unassembled WGS sequence"/>
</dbReference>
<evidence type="ECO:0000313" key="6">
    <source>
        <dbReference type="Proteomes" id="UP001560685"/>
    </source>
</evidence>
<evidence type="ECO:0000259" key="3">
    <source>
        <dbReference type="Pfam" id="PF09990"/>
    </source>
</evidence>
<evidence type="ECO:0000259" key="4">
    <source>
        <dbReference type="Pfam" id="PF13474"/>
    </source>
</evidence>
<feature type="transmembrane region" description="Helical" evidence="2">
    <location>
        <begin position="88"/>
        <end position="104"/>
    </location>
</feature>
<evidence type="ECO:0000256" key="2">
    <source>
        <dbReference type="SAM" id="Phobius"/>
    </source>
</evidence>
<comment type="caution">
    <text evidence="5">The sequence shown here is derived from an EMBL/GenBank/DDBJ whole genome shotgun (WGS) entry which is preliminary data.</text>
</comment>